<comment type="caution">
    <text evidence="4">The sequence shown here is derived from an EMBL/GenBank/DDBJ whole genome shotgun (WGS) entry which is preliminary data.</text>
</comment>
<proteinExistence type="inferred from homology"/>
<dbReference type="PANTHER" id="PTHR11487">
    <property type="entry name" value="THIOESTERASE"/>
    <property type="match status" value="1"/>
</dbReference>
<organism evidence="4 5">
    <name type="scientific">Streptantibioticus parmotrematis</name>
    <dbReference type="NCBI Taxonomy" id="2873249"/>
    <lineage>
        <taxon>Bacteria</taxon>
        <taxon>Bacillati</taxon>
        <taxon>Actinomycetota</taxon>
        <taxon>Actinomycetes</taxon>
        <taxon>Kitasatosporales</taxon>
        <taxon>Streptomycetaceae</taxon>
        <taxon>Streptantibioticus</taxon>
    </lineage>
</organism>
<dbReference type="EMBL" id="JAINVZ010000005">
    <property type="protein sequence ID" value="MBY8885152.1"/>
    <property type="molecule type" value="Genomic_DNA"/>
</dbReference>
<dbReference type="SMART" id="SM00824">
    <property type="entry name" value="PKS_TE"/>
    <property type="match status" value="1"/>
</dbReference>
<feature type="domain" description="Thioesterase TesA-like" evidence="3">
    <location>
        <begin position="20"/>
        <end position="240"/>
    </location>
</feature>
<dbReference type="InterPro" id="IPR029058">
    <property type="entry name" value="AB_hydrolase_fold"/>
</dbReference>
<dbReference type="InterPro" id="IPR020802">
    <property type="entry name" value="TesA-like"/>
</dbReference>
<gene>
    <name evidence="4" type="ORF">K7472_09885</name>
</gene>
<accession>A0ABS7QTJ7</accession>
<protein>
    <submittedName>
        <fullName evidence="4">Alpha/beta fold hydrolase</fullName>
    </submittedName>
</protein>
<evidence type="ECO:0000313" key="4">
    <source>
        <dbReference type="EMBL" id="MBY8885152.1"/>
    </source>
</evidence>
<sequence>MRNPWLLRFPARPDARLRLLCLPGAGSTAAMYRSWSRELPDDVEVCAVQLPGRAGRLRETPFTAMEPLADALAEVLAAELDRPAVLFGHSLGSLIGYEVACRLRDAGADGEVRELMVAAHRAPRLGSAGLAYHRLPTEQLMTVMAGLGGTPADVLARPELVRLAEPAMRADFEVDYTYRHRDRPPLALPVSVFGGTGDTTVSEAELAQWRTHTTGEFTLRMLRGDHFFHEGPSGAELLSLIGARLLESV</sequence>
<comment type="similarity">
    <text evidence="1">Belongs to the thioesterase family.</text>
</comment>
<evidence type="ECO:0000259" key="3">
    <source>
        <dbReference type="SMART" id="SM00824"/>
    </source>
</evidence>
<dbReference type="RefSeq" id="WP_222976278.1">
    <property type="nucleotide sequence ID" value="NZ_JAINVZ010000005.1"/>
</dbReference>
<dbReference type="InterPro" id="IPR012223">
    <property type="entry name" value="TEII"/>
</dbReference>
<keyword evidence="5" id="KW-1185">Reference proteome</keyword>
<dbReference type="Pfam" id="PF00975">
    <property type="entry name" value="Thioesterase"/>
    <property type="match status" value="1"/>
</dbReference>
<dbReference type="PANTHER" id="PTHR11487:SF0">
    <property type="entry name" value="S-ACYL FATTY ACID SYNTHASE THIOESTERASE, MEDIUM CHAIN"/>
    <property type="match status" value="1"/>
</dbReference>
<dbReference type="Proteomes" id="UP001198565">
    <property type="component" value="Unassembled WGS sequence"/>
</dbReference>
<dbReference type="SUPFAM" id="SSF53474">
    <property type="entry name" value="alpha/beta-Hydrolases"/>
    <property type="match status" value="1"/>
</dbReference>
<evidence type="ECO:0000313" key="5">
    <source>
        <dbReference type="Proteomes" id="UP001198565"/>
    </source>
</evidence>
<dbReference type="Gene3D" id="3.40.50.1820">
    <property type="entry name" value="alpha/beta hydrolase"/>
    <property type="match status" value="1"/>
</dbReference>
<keyword evidence="2 4" id="KW-0378">Hydrolase</keyword>
<evidence type="ECO:0000256" key="2">
    <source>
        <dbReference type="ARBA" id="ARBA00022801"/>
    </source>
</evidence>
<evidence type="ECO:0000256" key="1">
    <source>
        <dbReference type="ARBA" id="ARBA00007169"/>
    </source>
</evidence>
<dbReference type="InterPro" id="IPR001031">
    <property type="entry name" value="Thioesterase"/>
</dbReference>
<name>A0ABS7QTJ7_9ACTN</name>
<dbReference type="GO" id="GO:0016787">
    <property type="term" value="F:hydrolase activity"/>
    <property type="evidence" value="ECO:0007669"/>
    <property type="project" value="UniProtKB-KW"/>
</dbReference>
<reference evidence="4 5" key="1">
    <citation type="submission" date="2021-08" db="EMBL/GenBank/DDBJ databases">
        <title>Streptomyces sp. PTM05 isolated from lichen.</title>
        <authorList>
            <person name="Somphong A."/>
            <person name="Phongsopitanun W."/>
            <person name="Tanasupawat S."/>
        </authorList>
    </citation>
    <scope>NUCLEOTIDE SEQUENCE [LARGE SCALE GENOMIC DNA]</scope>
    <source>
        <strain evidence="4 5">Ptm05</strain>
    </source>
</reference>